<keyword evidence="1" id="KW-0812">Transmembrane</keyword>
<keyword evidence="3" id="KW-1185">Reference proteome</keyword>
<dbReference type="Proteomes" id="UP000053593">
    <property type="component" value="Unassembled WGS sequence"/>
</dbReference>
<keyword evidence="1" id="KW-1133">Transmembrane helix</keyword>
<organism evidence="2 3">
    <name type="scientific">Collybiopsis luxurians FD-317 M1</name>
    <dbReference type="NCBI Taxonomy" id="944289"/>
    <lineage>
        <taxon>Eukaryota</taxon>
        <taxon>Fungi</taxon>
        <taxon>Dikarya</taxon>
        <taxon>Basidiomycota</taxon>
        <taxon>Agaricomycotina</taxon>
        <taxon>Agaricomycetes</taxon>
        <taxon>Agaricomycetidae</taxon>
        <taxon>Agaricales</taxon>
        <taxon>Marasmiineae</taxon>
        <taxon>Omphalotaceae</taxon>
        <taxon>Collybiopsis</taxon>
        <taxon>Collybiopsis luxurians</taxon>
    </lineage>
</organism>
<evidence type="ECO:0000313" key="2">
    <source>
        <dbReference type="EMBL" id="KIK50321.1"/>
    </source>
</evidence>
<accession>A0A0D0B857</accession>
<protein>
    <submittedName>
        <fullName evidence="2">Uncharacterized protein</fullName>
    </submittedName>
</protein>
<dbReference type="EMBL" id="KN834909">
    <property type="protein sequence ID" value="KIK50321.1"/>
    <property type="molecule type" value="Genomic_DNA"/>
</dbReference>
<feature type="transmembrane region" description="Helical" evidence="1">
    <location>
        <begin position="48"/>
        <end position="70"/>
    </location>
</feature>
<keyword evidence="1" id="KW-0472">Membrane</keyword>
<evidence type="ECO:0000256" key="1">
    <source>
        <dbReference type="SAM" id="Phobius"/>
    </source>
</evidence>
<gene>
    <name evidence="2" type="ORF">GYMLUDRAFT_266191</name>
</gene>
<feature type="transmembrane region" description="Helical" evidence="1">
    <location>
        <begin position="82"/>
        <end position="102"/>
    </location>
</feature>
<name>A0A0D0B857_9AGAR</name>
<evidence type="ECO:0000313" key="3">
    <source>
        <dbReference type="Proteomes" id="UP000053593"/>
    </source>
</evidence>
<reference evidence="2 3" key="1">
    <citation type="submission" date="2014-04" db="EMBL/GenBank/DDBJ databases">
        <title>Evolutionary Origins and Diversification of the Mycorrhizal Mutualists.</title>
        <authorList>
            <consortium name="DOE Joint Genome Institute"/>
            <consortium name="Mycorrhizal Genomics Consortium"/>
            <person name="Kohler A."/>
            <person name="Kuo A."/>
            <person name="Nagy L.G."/>
            <person name="Floudas D."/>
            <person name="Copeland A."/>
            <person name="Barry K.W."/>
            <person name="Cichocki N."/>
            <person name="Veneault-Fourrey C."/>
            <person name="LaButti K."/>
            <person name="Lindquist E.A."/>
            <person name="Lipzen A."/>
            <person name="Lundell T."/>
            <person name="Morin E."/>
            <person name="Murat C."/>
            <person name="Riley R."/>
            <person name="Ohm R."/>
            <person name="Sun H."/>
            <person name="Tunlid A."/>
            <person name="Henrissat B."/>
            <person name="Grigoriev I.V."/>
            <person name="Hibbett D.S."/>
            <person name="Martin F."/>
        </authorList>
    </citation>
    <scope>NUCLEOTIDE SEQUENCE [LARGE SCALE GENOMIC DNA]</scope>
    <source>
        <strain evidence="2 3">FD-317 M1</strain>
    </source>
</reference>
<proteinExistence type="predicted"/>
<dbReference type="HOGENOM" id="CLU_1408918_0_0_1"/>
<sequence length="193" mass="21853">MLGSTTVTIAATCSPNVEEGRSLLFDRLHYSTQLRLHRRAMRVRIRFLSTRFFSVTLFSILTTTVITRVFKSSVSSIVSHRIGFIVFTWYHGAVQSSSRYLAIAMEQHRTERFGGLKRHQLYDALLPSLPDDHRMCIGQSYPVSKLTVLKALSPASVVTLVIGFIVICQMPETNSENLTKLDCWSTILLRASR</sequence>
<dbReference type="AlphaFoldDB" id="A0A0D0B857"/>